<keyword evidence="2" id="KW-1185">Reference proteome</keyword>
<proteinExistence type="predicted"/>
<accession>A0AA40FWX7</accession>
<comment type="caution">
    <text evidence="1">The sequence shown here is derived from an EMBL/GenBank/DDBJ whole genome shotgun (WGS) entry which is preliminary data.</text>
</comment>
<evidence type="ECO:0000313" key="1">
    <source>
        <dbReference type="EMBL" id="KAK1126902.1"/>
    </source>
</evidence>
<dbReference type="EMBL" id="JAHYIQ010000013">
    <property type="protein sequence ID" value="KAK1126902.1"/>
    <property type="molecule type" value="Genomic_DNA"/>
</dbReference>
<gene>
    <name evidence="1" type="ORF">K0M31_004523</name>
</gene>
<dbReference type="AlphaFoldDB" id="A0AA40FWX7"/>
<organism evidence="1 2">
    <name type="scientific">Melipona bicolor</name>
    <dbReference type="NCBI Taxonomy" id="60889"/>
    <lineage>
        <taxon>Eukaryota</taxon>
        <taxon>Metazoa</taxon>
        <taxon>Ecdysozoa</taxon>
        <taxon>Arthropoda</taxon>
        <taxon>Hexapoda</taxon>
        <taxon>Insecta</taxon>
        <taxon>Pterygota</taxon>
        <taxon>Neoptera</taxon>
        <taxon>Endopterygota</taxon>
        <taxon>Hymenoptera</taxon>
        <taxon>Apocrita</taxon>
        <taxon>Aculeata</taxon>
        <taxon>Apoidea</taxon>
        <taxon>Anthophila</taxon>
        <taxon>Apidae</taxon>
        <taxon>Melipona</taxon>
    </lineage>
</organism>
<name>A0AA40FWX7_9HYME</name>
<dbReference type="Proteomes" id="UP001177670">
    <property type="component" value="Unassembled WGS sequence"/>
</dbReference>
<reference evidence="1" key="1">
    <citation type="submission" date="2021-10" db="EMBL/GenBank/DDBJ databases">
        <title>Melipona bicolor Genome sequencing and assembly.</title>
        <authorList>
            <person name="Araujo N.S."/>
            <person name="Arias M.C."/>
        </authorList>
    </citation>
    <scope>NUCLEOTIDE SEQUENCE</scope>
    <source>
        <strain evidence="1">USP_2M_L1-L4_2017</strain>
        <tissue evidence="1">Whole body</tissue>
    </source>
</reference>
<sequence length="102" mass="11782">MCKRLTISEIAQTQLSRVKRRLAKSFKKLDHIAESIITINYRLLESPGKKLTRQLWYNTASRKSANPTNDRSEASKNRFLVTTSYHDTDVQSVRGKDLDRAD</sequence>
<protein>
    <submittedName>
        <fullName evidence="1">Uncharacterized protein</fullName>
    </submittedName>
</protein>
<evidence type="ECO:0000313" key="2">
    <source>
        <dbReference type="Proteomes" id="UP001177670"/>
    </source>
</evidence>